<dbReference type="EMBL" id="KJ019027">
    <property type="protein sequence ID" value="AIX14516.1"/>
    <property type="molecule type" value="Genomic_DNA"/>
</dbReference>
<organism evidence="2 4">
    <name type="scientific">Synechococcus phage ACG-2014c</name>
    <dbReference type="NCBI Taxonomy" id="1079998"/>
    <lineage>
        <taxon>Viruses</taxon>
        <taxon>Duplodnaviria</taxon>
        <taxon>Heunggongvirae</taxon>
        <taxon>Uroviricota</taxon>
        <taxon>Caudoviricetes</taxon>
        <taxon>Pantevenvirales</taxon>
        <taxon>Kyanoviridae</taxon>
        <taxon>Namakavirus</taxon>
        <taxon>Namakavirus smbcm6</taxon>
    </lineage>
</organism>
<protein>
    <submittedName>
        <fullName evidence="2">Uncharacterized protein</fullName>
    </submittedName>
</protein>
<dbReference type="Proteomes" id="UP000185279">
    <property type="component" value="Segment"/>
</dbReference>
<name>A0A0E3HCQ4_9CAUD</name>
<sequence length="51" mass="5902">MILKAGFSKTNLMIGDNVTKKQYKQLLLDHFTERLDKLTAKELKELAARHT</sequence>
<evidence type="ECO:0000313" key="3">
    <source>
        <dbReference type="EMBL" id="AIX38121.1"/>
    </source>
</evidence>
<evidence type="ECO:0000313" key="5">
    <source>
        <dbReference type="Proteomes" id="UP000185279"/>
    </source>
</evidence>
<dbReference type="EMBL" id="KJ019064">
    <property type="protein sequence ID" value="AIX22888.1"/>
    <property type="molecule type" value="Genomic_DNA"/>
</dbReference>
<dbReference type="RefSeq" id="YP_007001849.1">
    <property type="nucleotide sequence ID" value="NC_019444.1"/>
</dbReference>
<dbReference type="Proteomes" id="UP000185278">
    <property type="component" value="Segment"/>
</dbReference>
<reference evidence="4 5" key="1">
    <citation type="submission" date="2013-12" db="EMBL/GenBank/DDBJ databases">
        <title>Ecological redundancy of diverse viral populations within a natural community.</title>
        <authorList>
            <person name="Gregory A.C."/>
            <person name="LaButti K."/>
            <person name="Copeland A."/>
            <person name="Woyke T."/>
            <person name="Sullivan M.B."/>
        </authorList>
    </citation>
    <scope>NUCLEOTIDE SEQUENCE [LARGE SCALE GENOMIC DNA]</scope>
    <source>
        <strain evidence="1">Syn7803C43</strain>
        <strain evidence="2">Syn7803C98</strain>
        <strain evidence="3">Syn7803US88</strain>
    </source>
</reference>
<gene>
    <name evidence="1" type="ORF">Syn7803C43_121</name>
    <name evidence="2" type="ORF">Syn7803C98_120</name>
    <name evidence="3" type="ORF">Syn7803US88_120</name>
</gene>
<evidence type="ECO:0000313" key="2">
    <source>
        <dbReference type="EMBL" id="AIX22888.1"/>
    </source>
</evidence>
<dbReference type="Proteomes" id="UP000185280">
    <property type="component" value="Segment"/>
</dbReference>
<proteinExistence type="predicted"/>
<dbReference type="OrthoDB" id="28672at10239"/>
<evidence type="ECO:0000313" key="1">
    <source>
        <dbReference type="EMBL" id="AIX14516.1"/>
    </source>
</evidence>
<evidence type="ECO:0000313" key="4">
    <source>
        <dbReference type="Proteomes" id="UP000185278"/>
    </source>
</evidence>
<dbReference type="EMBL" id="KJ019128">
    <property type="protein sequence ID" value="AIX38121.1"/>
    <property type="molecule type" value="Genomic_DNA"/>
</dbReference>
<accession>A0A0E3HCQ4</accession>